<dbReference type="NCBIfam" id="TIGR02454">
    <property type="entry name" value="ECF_T_CbiQ"/>
    <property type="match status" value="1"/>
</dbReference>
<feature type="transmembrane region" description="Helical" evidence="6">
    <location>
        <begin position="289"/>
        <end position="310"/>
    </location>
</feature>
<sequence>MIPDWMKEINAGPCECSVVYHGKKSFIGRTIEEIFEFIETSFIAESYSRRKGLLQSLDPRIKLISIIAVVFATALVANLRILILVYFLSALIAYLSKIEVRFFIKRVWLFIPIFSAIIVLPMIFNIFFPGDPLIQLIYLGPGAHIGPFPLPESVYITRQGVYAASVFIMRVATCVSAIVLLFLTTPQQMLFKSVRSVGVPKIYVLTLGMTYRYIFLLTSLVREMYIAKRARTITSRSMFEEQKWVGGRIGYTLMRSLDISEKVHMAMISRGFNGDFKTMEEFKMRKRDYIAGAASLALSIVLVATSQNIFRWT</sequence>
<keyword evidence="4 6" id="KW-1133">Transmembrane helix</keyword>
<protein>
    <submittedName>
        <fullName evidence="7">Transmembrane component NikQ of energizing module of nickel ECF transporter</fullName>
    </submittedName>
</protein>
<evidence type="ECO:0000313" key="8">
    <source>
        <dbReference type="Proteomes" id="UP000033111"/>
    </source>
</evidence>
<dbReference type="AlphaFoldDB" id="A0A0E3L9D6"/>
<gene>
    <name evidence="7" type="ORF">MSSIT_3367</name>
</gene>
<feature type="transmembrane region" description="Helical" evidence="6">
    <location>
        <begin position="202"/>
        <end position="221"/>
    </location>
</feature>
<dbReference type="InterPro" id="IPR012809">
    <property type="entry name" value="ECF_CbiQ"/>
</dbReference>
<dbReference type="GO" id="GO:0043190">
    <property type="term" value="C:ATP-binding cassette (ABC) transporter complex"/>
    <property type="evidence" value="ECO:0007669"/>
    <property type="project" value="InterPro"/>
</dbReference>
<dbReference type="OrthoDB" id="51610at2157"/>
<accession>A0A0E3L9D6</accession>
<dbReference type="GeneID" id="24862280"/>
<dbReference type="PANTHER" id="PTHR34857:SF2">
    <property type="entry name" value="SLL0384 PROTEIN"/>
    <property type="match status" value="1"/>
</dbReference>
<feature type="transmembrane region" description="Helical" evidence="6">
    <location>
        <begin position="107"/>
        <end position="127"/>
    </location>
</feature>
<keyword evidence="3 6" id="KW-0812">Transmembrane</keyword>
<keyword evidence="2" id="KW-1003">Cell membrane</keyword>
<feature type="transmembrane region" description="Helical" evidence="6">
    <location>
        <begin position="63"/>
        <end position="95"/>
    </location>
</feature>
<keyword evidence="5 6" id="KW-0472">Membrane</keyword>
<dbReference type="HOGENOM" id="CLU_056469_1_0_2"/>
<evidence type="ECO:0000256" key="3">
    <source>
        <dbReference type="ARBA" id="ARBA00022692"/>
    </source>
</evidence>
<dbReference type="PATRIC" id="fig|1434120.4.peg.4363"/>
<evidence type="ECO:0000256" key="2">
    <source>
        <dbReference type="ARBA" id="ARBA00022475"/>
    </source>
</evidence>
<dbReference type="PANTHER" id="PTHR34857">
    <property type="entry name" value="SLL0384 PROTEIN"/>
    <property type="match status" value="1"/>
</dbReference>
<keyword evidence="8" id="KW-1185">Reference proteome</keyword>
<dbReference type="CDD" id="cd16914">
    <property type="entry name" value="EcfT"/>
    <property type="match status" value="1"/>
</dbReference>
<dbReference type="InterPro" id="IPR003339">
    <property type="entry name" value="ABC/ECF_trnsptr_transmembrane"/>
</dbReference>
<evidence type="ECO:0000256" key="4">
    <source>
        <dbReference type="ARBA" id="ARBA00022989"/>
    </source>
</evidence>
<comment type="subcellular location">
    <subcellularLocation>
        <location evidence="1">Cell membrane</location>
        <topology evidence="1">Multi-pass membrane protein</topology>
    </subcellularLocation>
</comment>
<dbReference type="KEGG" id="msw:MSSIT_3367"/>
<evidence type="ECO:0000256" key="6">
    <source>
        <dbReference type="SAM" id="Phobius"/>
    </source>
</evidence>
<evidence type="ECO:0000256" key="5">
    <source>
        <dbReference type="ARBA" id="ARBA00023136"/>
    </source>
</evidence>
<dbReference type="Pfam" id="PF02361">
    <property type="entry name" value="CbiQ"/>
    <property type="match status" value="1"/>
</dbReference>
<proteinExistence type="predicted"/>
<dbReference type="GO" id="GO:0006824">
    <property type="term" value="P:cobalt ion transport"/>
    <property type="evidence" value="ECO:0007669"/>
    <property type="project" value="InterPro"/>
</dbReference>
<evidence type="ECO:0000313" key="7">
    <source>
        <dbReference type="EMBL" id="AKB30086.1"/>
    </source>
</evidence>
<dbReference type="InterPro" id="IPR051611">
    <property type="entry name" value="ECF_transporter_component"/>
</dbReference>
<feature type="transmembrane region" description="Helical" evidence="6">
    <location>
        <begin position="133"/>
        <end position="150"/>
    </location>
</feature>
<evidence type="ECO:0000256" key="1">
    <source>
        <dbReference type="ARBA" id="ARBA00004651"/>
    </source>
</evidence>
<dbReference type="RefSeq" id="WP_048173823.1">
    <property type="nucleotide sequence ID" value="NZ_CP009506.1"/>
</dbReference>
<organism evidence="7 8">
    <name type="scientific">Methanosarcina siciliae T4/M</name>
    <dbReference type="NCBI Taxonomy" id="1434120"/>
    <lineage>
        <taxon>Archaea</taxon>
        <taxon>Methanobacteriati</taxon>
        <taxon>Methanobacteriota</taxon>
        <taxon>Stenosarchaea group</taxon>
        <taxon>Methanomicrobia</taxon>
        <taxon>Methanosarcinales</taxon>
        <taxon>Methanosarcinaceae</taxon>
        <taxon>Methanosarcina</taxon>
    </lineage>
</organism>
<dbReference type="Proteomes" id="UP000033111">
    <property type="component" value="Chromosome"/>
</dbReference>
<reference evidence="7 8" key="1">
    <citation type="submission" date="2014-07" db="EMBL/GenBank/DDBJ databases">
        <title>Methanogenic archaea and the global carbon cycle.</title>
        <authorList>
            <person name="Henriksen J.R."/>
            <person name="Luke J."/>
            <person name="Reinhart S."/>
            <person name="Benedict M.N."/>
            <person name="Youngblut N.D."/>
            <person name="Metcalf M.E."/>
            <person name="Whitaker R.J."/>
            <person name="Metcalf W.W."/>
        </authorList>
    </citation>
    <scope>NUCLEOTIDE SEQUENCE [LARGE SCALE GENOMIC DNA]</scope>
    <source>
        <strain evidence="7 8">T4/M</strain>
    </source>
</reference>
<dbReference type="EMBL" id="CP009506">
    <property type="protein sequence ID" value="AKB30086.1"/>
    <property type="molecule type" value="Genomic_DNA"/>
</dbReference>
<name>A0A0E3L9D6_9EURY</name>
<feature type="transmembrane region" description="Helical" evidence="6">
    <location>
        <begin position="162"/>
        <end position="182"/>
    </location>
</feature>